<keyword evidence="3" id="KW-1185">Reference proteome</keyword>
<evidence type="ECO:0000313" key="3">
    <source>
        <dbReference type="Proteomes" id="UP000765509"/>
    </source>
</evidence>
<dbReference type="PROSITE" id="PS50013">
    <property type="entry name" value="CHROMO_2"/>
    <property type="match status" value="1"/>
</dbReference>
<name>A0A9Q3IET7_9BASI</name>
<dbReference type="GO" id="GO:0006338">
    <property type="term" value="P:chromatin remodeling"/>
    <property type="evidence" value="ECO:0007669"/>
    <property type="project" value="UniProtKB-ARBA"/>
</dbReference>
<comment type="caution">
    <text evidence="2">The sequence shown here is derived from an EMBL/GenBank/DDBJ whole genome shotgun (WGS) entry which is preliminary data.</text>
</comment>
<accession>A0A9Q3IET7</accession>
<dbReference type="Gene3D" id="2.40.50.40">
    <property type="match status" value="1"/>
</dbReference>
<dbReference type="InterPro" id="IPR000953">
    <property type="entry name" value="Chromo/chromo_shadow_dom"/>
</dbReference>
<dbReference type="CDD" id="cd00024">
    <property type="entry name" value="CD_CSD"/>
    <property type="match status" value="1"/>
</dbReference>
<evidence type="ECO:0000313" key="2">
    <source>
        <dbReference type="EMBL" id="MBW0540581.1"/>
    </source>
</evidence>
<gene>
    <name evidence="2" type="ORF">O181_080296</name>
</gene>
<evidence type="ECO:0000259" key="1">
    <source>
        <dbReference type="PROSITE" id="PS50013"/>
    </source>
</evidence>
<dbReference type="AlphaFoldDB" id="A0A9Q3IET7"/>
<proteinExistence type="predicted"/>
<dbReference type="Proteomes" id="UP000765509">
    <property type="component" value="Unassembled WGS sequence"/>
</dbReference>
<feature type="domain" description="Chromo" evidence="1">
    <location>
        <begin position="82"/>
        <end position="107"/>
    </location>
</feature>
<dbReference type="SUPFAM" id="SSF54160">
    <property type="entry name" value="Chromo domain-like"/>
    <property type="match status" value="1"/>
</dbReference>
<dbReference type="EMBL" id="AVOT02045227">
    <property type="protein sequence ID" value="MBW0540581.1"/>
    <property type="molecule type" value="Genomic_DNA"/>
</dbReference>
<reference evidence="2" key="1">
    <citation type="submission" date="2021-03" db="EMBL/GenBank/DDBJ databases">
        <title>Draft genome sequence of rust myrtle Austropuccinia psidii MF-1, a brazilian biotype.</title>
        <authorList>
            <person name="Quecine M.C."/>
            <person name="Pachon D.M.R."/>
            <person name="Bonatelli M.L."/>
            <person name="Correr F.H."/>
            <person name="Franceschini L.M."/>
            <person name="Leite T.F."/>
            <person name="Margarido G.R.A."/>
            <person name="Almeida C.A."/>
            <person name="Ferrarezi J.A."/>
            <person name="Labate C.A."/>
        </authorList>
    </citation>
    <scope>NUCLEOTIDE SEQUENCE</scope>
    <source>
        <strain evidence="2">MF-1</strain>
    </source>
</reference>
<protein>
    <recommendedName>
        <fullName evidence="1">Chromo domain-containing protein</fullName>
    </recommendedName>
</protein>
<organism evidence="2 3">
    <name type="scientific">Austropuccinia psidii MF-1</name>
    <dbReference type="NCBI Taxonomy" id="1389203"/>
    <lineage>
        <taxon>Eukaryota</taxon>
        <taxon>Fungi</taxon>
        <taxon>Dikarya</taxon>
        <taxon>Basidiomycota</taxon>
        <taxon>Pucciniomycotina</taxon>
        <taxon>Pucciniomycetes</taxon>
        <taxon>Pucciniales</taxon>
        <taxon>Sphaerophragmiaceae</taxon>
        <taxon>Austropuccinia</taxon>
    </lineage>
</organism>
<dbReference type="InterPro" id="IPR016197">
    <property type="entry name" value="Chromo-like_dom_sf"/>
</dbReference>
<sequence length="107" mass="12477">MASLKEYQDYKTYQEAFRKMVGTLLSLKKYWPPCILPQVASTMEVSSHCITCVLIKTSHIINYPKTTPIATTTILVEEQEEWEVDQVLDSKLKRGKLWYLVEWKGFS</sequence>